<name>A0A7X0BVC9_9ACTN</name>
<dbReference type="PANTHER" id="PTHR43611">
    <property type="entry name" value="ALPHA-D-GLUCOSE 1-PHOSPHATE PHOSPHATASE"/>
    <property type="match status" value="1"/>
</dbReference>
<dbReference type="GO" id="GO:0016787">
    <property type="term" value="F:hydrolase activity"/>
    <property type="evidence" value="ECO:0007669"/>
    <property type="project" value="UniProtKB-KW"/>
</dbReference>
<dbReference type="EMBL" id="JACHJB010000001">
    <property type="protein sequence ID" value="MBB6343584.1"/>
    <property type="molecule type" value="Genomic_DNA"/>
</dbReference>
<dbReference type="NCBIfam" id="TIGR01509">
    <property type="entry name" value="HAD-SF-IA-v3"/>
    <property type="match status" value="1"/>
</dbReference>
<organism evidence="1 2">
    <name type="scientific">Nonomuraea muscovyensis</name>
    <dbReference type="NCBI Taxonomy" id="1124761"/>
    <lineage>
        <taxon>Bacteria</taxon>
        <taxon>Bacillati</taxon>
        <taxon>Actinomycetota</taxon>
        <taxon>Actinomycetes</taxon>
        <taxon>Streptosporangiales</taxon>
        <taxon>Streptosporangiaceae</taxon>
        <taxon>Nonomuraea</taxon>
    </lineage>
</organism>
<accession>A0A7X0BVC9</accession>
<keyword evidence="1" id="KW-0378">Hydrolase</keyword>
<dbReference type="CDD" id="cd02603">
    <property type="entry name" value="HAD_sEH-N_like"/>
    <property type="match status" value="1"/>
</dbReference>
<keyword evidence="2" id="KW-1185">Reference proteome</keyword>
<dbReference type="SFLD" id="SFLDS00003">
    <property type="entry name" value="Haloacid_Dehalogenase"/>
    <property type="match status" value="1"/>
</dbReference>
<evidence type="ECO:0000313" key="2">
    <source>
        <dbReference type="Proteomes" id="UP000583800"/>
    </source>
</evidence>
<proteinExistence type="predicted"/>
<sequence>MTWIVFDYGNVLSLSQPEPEVEAMARTAGADLETFRAGYWKHRLDYDRASLTDGDYWSAVLGRPTDPTEIDRLTALDVASWSHPDEGTVAILRELLAAGGGVALLSNAPVATADGLDRLPWIAAIPHRVYSGRIGLVKPDREIYDHLAAELGAHPADILFIDDRPENVEGARLAGMTGVLFTTAAALRHALAL</sequence>
<gene>
    <name evidence="1" type="ORF">FHU36_000093</name>
</gene>
<comment type="caution">
    <text evidence="1">The sequence shown here is derived from an EMBL/GenBank/DDBJ whole genome shotgun (WGS) entry which is preliminary data.</text>
</comment>
<dbReference type="InterPro" id="IPR036412">
    <property type="entry name" value="HAD-like_sf"/>
</dbReference>
<protein>
    <submittedName>
        <fullName evidence="1">Putative hydrolase of the HAD superfamily</fullName>
    </submittedName>
</protein>
<dbReference type="SUPFAM" id="SSF56784">
    <property type="entry name" value="HAD-like"/>
    <property type="match status" value="1"/>
</dbReference>
<reference evidence="1 2" key="1">
    <citation type="submission" date="2020-08" db="EMBL/GenBank/DDBJ databases">
        <title>Sequencing the genomes of 1000 actinobacteria strains.</title>
        <authorList>
            <person name="Klenk H.-P."/>
        </authorList>
    </citation>
    <scope>NUCLEOTIDE SEQUENCE [LARGE SCALE GENOMIC DNA]</scope>
    <source>
        <strain evidence="1 2">DSM 45913</strain>
    </source>
</reference>
<dbReference type="Proteomes" id="UP000583800">
    <property type="component" value="Unassembled WGS sequence"/>
</dbReference>
<dbReference type="AlphaFoldDB" id="A0A7X0BVC9"/>
<evidence type="ECO:0000313" key="1">
    <source>
        <dbReference type="EMBL" id="MBB6343584.1"/>
    </source>
</evidence>
<dbReference type="Pfam" id="PF00702">
    <property type="entry name" value="Hydrolase"/>
    <property type="match status" value="1"/>
</dbReference>
<dbReference type="InterPro" id="IPR023214">
    <property type="entry name" value="HAD_sf"/>
</dbReference>
<dbReference type="PRINTS" id="PR00413">
    <property type="entry name" value="HADHALOGNASE"/>
</dbReference>
<dbReference type="Gene3D" id="3.40.50.1000">
    <property type="entry name" value="HAD superfamily/HAD-like"/>
    <property type="match status" value="1"/>
</dbReference>
<dbReference type="PANTHER" id="PTHR43611:SF3">
    <property type="entry name" value="FLAVIN MONONUCLEOTIDE HYDROLASE 1, CHLOROPLATIC"/>
    <property type="match status" value="1"/>
</dbReference>
<dbReference type="InterPro" id="IPR006439">
    <property type="entry name" value="HAD-SF_hydro_IA"/>
</dbReference>
<dbReference type="RefSeq" id="WP_185081834.1">
    <property type="nucleotide sequence ID" value="NZ_JACHJB010000001.1"/>
</dbReference>
<dbReference type="SFLD" id="SFLDG01129">
    <property type="entry name" value="C1.5:_HAD__Beta-PGM__Phosphata"/>
    <property type="match status" value="1"/>
</dbReference>